<sequence length="292" mass="32495">MWRGINIAMLNNVSCQLRQPGLPDVTAHEYLVNIREGRDVLMKHTLILVGADKGGVGKTTTSRALLDFLARKNIMARAFDTENPRGTLHRFYPGITEIIDLQNVADQMKLLDTIETAPVKVSVVDLKAGNLMNALDIFSRIGVLDAAAAGDFNLALVHVVGPSIASLDEMGEVTKYTKNMSYVVAKNFINETNFFEWDNRTYQKYFAKLADAREIEIPKLNEMAYEQVDLAGVTFSDFVANRNAKGAAGKFSFVLRGYVRKWMSDLDAELERLDLIKNLLEASKTPAVETAD</sequence>
<proteinExistence type="predicted"/>
<protein>
    <recommendedName>
        <fullName evidence="2">CobQ/CobB/MinD/ParA nucleotide binding domain-containing protein</fullName>
    </recommendedName>
</protein>
<dbReference type="EMBL" id="UOEO01000206">
    <property type="protein sequence ID" value="VAW22578.1"/>
    <property type="molecule type" value="Genomic_DNA"/>
</dbReference>
<dbReference type="SUPFAM" id="SSF52540">
    <property type="entry name" value="P-loop containing nucleoside triphosphate hydrolases"/>
    <property type="match status" value="1"/>
</dbReference>
<evidence type="ECO:0000313" key="1">
    <source>
        <dbReference type="EMBL" id="VAW22578.1"/>
    </source>
</evidence>
<dbReference type="InterPro" id="IPR027417">
    <property type="entry name" value="P-loop_NTPase"/>
</dbReference>
<dbReference type="AlphaFoldDB" id="A0A3B0TX03"/>
<gene>
    <name evidence="1" type="ORF">MNBD_ALPHA12-476</name>
</gene>
<evidence type="ECO:0008006" key="2">
    <source>
        <dbReference type="Google" id="ProtNLM"/>
    </source>
</evidence>
<accession>A0A3B0TX03</accession>
<dbReference type="Gene3D" id="3.40.50.300">
    <property type="entry name" value="P-loop containing nucleotide triphosphate hydrolases"/>
    <property type="match status" value="1"/>
</dbReference>
<organism evidence="1">
    <name type="scientific">hydrothermal vent metagenome</name>
    <dbReference type="NCBI Taxonomy" id="652676"/>
    <lineage>
        <taxon>unclassified sequences</taxon>
        <taxon>metagenomes</taxon>
        <taxon>ecological metagenomes</taxon>
    </lineage>
</organism>
<name>A0A3B0TX03_9ZZZZ</name>
<reference evidence="1" key="1">
    <citation type="submission" date="2018-06" db="EMBL/GenBank/DDBJ databases">
        <authorList>
            <person name="Zhirakovskaya E."/>
        </authorList>
    </citation>
    <scope>NUCLEOTIDE SEQUENCE</scope>
</reference>